<feature type="binding site" evidence="8">
    <location>
        <position position="58"/>
    </location>
    <ligand>
        <name>Mg(2+)</name>
        <dbReference type="ChEBI" id="CHEBI:18420"/>
    </ligand>
</feature>
<dbReference type="EMBL" id="NQWI01000078">
    <property type="protein sequence ID" value="PDW02257.1"/>
    <property type="molecule type" value="Genomic_DNA"/>
</dbReference>
<dbReference type="InterPro" id="IPR037143">
    <property type="entry name" value="4-PPantetheinyl_Trfase_dom_sf"/>
</dbReference>
<dbReference type="GO" id="GO:0008897">
    <property type="term" value="F:holo-[acyl-carrier-protein] synthase activity"/>
    <property type="evidence" value="ECO:0007669"/>
    <property type="project" value="UniProtKB-UniRule"/>
</dbReference>
<name>A0A2A6RGR6_9CHLR</name>
<comment type="catalytic activity">
    <reaction evidence="8">
        <text>apo-[ACP] + CoA = holo-[ACP] + adenosine 3',5'-bisphosphate + H(+)</text>
        <dbReference type="Rhea" id="RHEA:12068"/>
        <dbReference type="Rhea" id="RHEA-COMP:9685"/>
        <dbReference type="Rhea" id="RHEA-COMP:9690"/>
        <dbReference type="ChEBI" id="CHEBI:15378"/>
        <dbReference type="ChEBI" id="CHEBI:29999"/>
        <dbReference type="ChEBI" id="CHEBI:57287"/>
        <dbReference type="ChEBI" id="CHEBI:58343"/>
        <dbReference type="ChEBI" id="CHEBI:64479"/>
        <dbReference type="EC" id="2.7.8.7"/>
    </reaction>
</comment>
<dbReference type="InterPro" id="IPR002582">
    <property type="entry name" value="ACPS"/>
</dbReference>
<dbReference type="SUPFAM" id="SSF56214">
    <property type="entry name" value="4'-phosphopantetheinyl transferase"/>
    <property type="match status" value="1"/>
</dbReference>
<proteinExistence type="inferred from homology"/>
<dbReference type="NCBIfam" id="TIGR00516">
    <property type="entry name" value="acpS"/>
    <property type="match status" value="1"/>
</dbReference>
<evidence type="ECO:0000256" key="1">
    <source>
        <dbReference type="ARBA" id="ARBA00022516"/>
    </source>
</evidence>
<evidence type="ECO:0000256" key="5">
    <source>
        <dbReference type="ARBA" id="ARBA00022842"/>
    </source>
</evidence>
<evidence type="ECO:0000259" key="9">
    <source>
        <dbReference type="Pfam" id="PF01648"/>
    </source>
</evidence>
<sequence length="131" mass="13980">MLYHGVDIIEVARMRRAVERWGQRLLQRIFTPGELADCALPGGGLRFEGLAARWAAKEAVAKAAGLGLAGLAAGPGMHVHWRELEVVRAPSGQPSLCFHGAAAVALGEIEWVLSLSHSAEYAVASVVGMRR</sequence>
<protein>
    <recommendedName>
        <fullName evidence="8">Holo-[acyl-carrier-protein] synthase</fullName>
        <shortName evidence="8">Holo-ACP synthase</shortName>
        <ecNumber evidence="8">2.7.8.7</ecNumber>
    </recommendedName>
    <alternativeName>
        <fullName evidence="8">4'-phosphopantetheinyl transferase AcpS</fullName>
    </alternativeName>
</protein>
<comment type="function">
    <text evidence="8">Transfers the 4'-phosphopantetheine moiety from coenzyme A to a Ser of acyl-carrier-protein.</text>
</comment>
<dbReference type="AlphaFoldDB" id="A0A2A6RGR6"/>
<dbReference type="GO" id="GO:0006633">
    <property type="term" value="P:fatty acid biosynthetic process"/>
    <property type="evidence" value="ECO:0007669"/>
    <property type="project" value="UniProtKB-UniRule"/>
</dbReference>
<comment type="similarity">
    <text evidence="8">Belongs to the P-Pant transferase superfamily. AcpS family.</text>
</comment>
<comment type="caution">
    <text evidence="10">The sequence shown here is derived from an EMBL/GenBank/DDBJ whole genome shotgun (WGS) entry which is preliminary data.</text>
</comment>
<organism evidence="10 11">
    <name type="scientific">Candidatus Viridilinea mediisalina</name>
    <dbReference type="NCBI Taxonomy" id="2024553"/>
    <lineage>
        <taxon>Bacteria</taxon>
        <taxon>Bacillati</taxon>
        <taxon>Chloroflexota</taxon>
        <taxon>Chloroflexia</taxon>
        <taxon>Chloroflexales</taxon>
        <taxon>Chloroflexineae</taxon>
        <taxon>Oscillochloridaceae</taxon>
        <taxon>Candidatus Viridilinea</taxon>
    </lineage>
</organism>
<dbReference type="InterPro" id="IPR008278">
    <property type="entry name" value="4-PPantetheinyl_Trfase_dom"/>
</dbReference>
<keyword evidence="1 8" id="KW-0444">Lipid biosynthesis</keyword>
<keyword evidence="3 8" id="KW-0479">Metal-binding</keyword>
<evidence type="ECO:0000256" key="6">
    <source>
        <dbReference type="ARBA" id="ARBA00023098"/>
    </source>
</evidence>
<reference evidence="11" key="1">
    <citation type="submission" date="2017-08" db="EMBL/GenBank/DDBJ databases">
        <authorList>
            <person name="Grouzdev D.S."/>
            <person name="Gaisin V.A."/>
            <person name="Rysina M.S."/>
            <person name="Gorlenko V.M."/>
        </authorList>
    </citation>
    <scope>NUCLEOTIDE SEQUENCE [LARGE SCALE GENOMIC DNA]</scope>
    <source>
        <strain evidence="11">Kir15-3F</strain>
    </source>
</reference>
<evidence type="ECO:0000256" key="4">
    <source>
        <dbReference type="ARBA" id="ARBA00022832"/>
    </source>
</evidence>
<keyword evidence="11" id="KW-1185">Reference proteome</keyword>
<accession>A0A2A6RGR6</accession>
<dbReference type="Gene3D" id="3.90.470.20">
    <property type="entry name" value="4'-phosphopantetheinyl transferase domain"/>
    <property type="match status" value="1"/>
</dbReference>
<keyword evidence="7 8" id="KW-0275">Fatty acid biosynthesis</keyword>
<dbReference type="OrthoDB" id="517356at2"/>
<dbReference type="EC" id="2.7.8.7" evidence="8"/>
<dbReference type="Proteomes" id="UP000220527">
    <property type="component" value="Unassembled WGS sequence"/>
</dbReference>
<comment type="subcellular location">
    <subcellularLocation>
        <location evidence="8">Cytoplasm</location>
    </subcellularLocation>
</comment>
<evidence type="ECO:0000256" key="8">
    <source>
        <dbReference type="HAMAP-Rule" id="MF_00101"/>
    </source>
</evidence>
<keyword evidence="4 8" id="KW-0276">Fatty acid metabolism</keyword>
<keyword evidence="5 8" id="KW-0460">Magnesium</keyword>
<dbReference type="RefSeq" id="WP_097644902.1">
    <property type="nucleotide sequence ID" value="NZ_NQWI01000078.1"/>
</dbReference>
<comment type="cofactor">
    <cofactor evidence="8">
        <name>Mg(2+)</name>
        <dbReference type="ChEBI" id="CHEBI:18420"/>
    </cofactor>
</comment>
<evidence type="ECO:0000313" key="10">
    <source>
        <dbReference type="EMBL" id="PDW02257.1"/>
    </source>
</evidence>
<dbReference type="InterPro" id="IPR004568">
    <property type="entry name" value="Ppantetheine-prot_Trfase_dom"/>
</dbReference>
<evidence type="ECO:0000256" key="2">
    <source>
        <dbReference type="ARBA" id="ARBA00022679"/>
    </source>
</evidence>
<gene>
    <name evidence="8 10" type="primary">acpS</name>
    <name evidence="10" type="ORF">CJ255_14940</name>
</gene>
<feature type="domain" description="4'-phosphopantetheinyl transferase" evidence="9">
    <location>
        <begin position="5"/>
        <end position="110"/>
    </location>
</feature>
<dbReference type="GO" id="GO:0000287">
    <property type="term" value="F:magnesium ion binding"/>
    <property type="evidence" value="ECO:0007669"/>
    <property type="project" value="UniProtKB-UniRule"/>
</dbReference>
<dbReference type="HAMAP" id="MF_00101">
    <property type="entry name" value="AcpS"/>
    <property type="match status" value="1"/>
</dbReference>
<dbReference type="NCBIfam" id="TIGR00556">
    <property type="entry name" value="pantethn_trn"/>
    <property type="match status" value="1"/>
</dbReference>
<evidence type="ECO:0000313" key="11">
    <source>
        <dbReference type="Proteomes" id="UP000220527"/>
    </source>
</evidence>
<dbReference type="Pfam" id="PF01648">
    <property type="entry name" value="ACPS"/>
    <property type="match status" value="1"/>
</dbReference>
<keyword evidence="6 8" id="KW-0443">Lipid metabolism</keyword>
<evidence type="ECO:0000256" key="3">
    <source>
        <dbReference type="ARBA" id="ARBA00022723"/>
    </source>
</evidence>
<feature type="binding site" evidence="8">
    <location>
        <position position="7"/>
    </location>
    <ligand>
        <name>Mg(2+)</name>
        <dbReference type="ChEBI" id="CHEBI:18420"/>
    </ligand>
</feature>
<dbReference type="GO" id="GO:0005737">
    <property type="term" value="C:cytoplasm"/>
    <property type="evidence" value="ECO:0007669"/>
    <property type="project" value="UniProtKB-SubCell"/>
</dbReference>
<keyword evidence="8" id="KW-0963">Cytoplasm</keyword>
<keyword evidence="2 8" id="KW-0808">Transferase</keyword>
<evidence type="ECO:0000256" key="7">
    <source>
        <dbReference type="ARBA" id="ARBA00023160"/>
    </source>
</evidence>